<dbReference type="Proteomes" id="UP000774283">
    <property type="component" value="Unassembled WGS sequence"/>
</dbReference>
<dbReference type="EMBL" id="JAAXOW010000001">
    <property type="protein sequence ID" value="NKX91820.1"/>
    <property type="molecule type" value="Genomic_DNA"/>
</dbReference>
<protein>
    <submittedName>
        <fullName evidence="1">Insulinase family protein</fullName>
    </submittedName>
</protein>
<dbReference type="RefSeq" id="WP_168445938.1">
    <property type="nucleotide sequence ID" value="NZ_JAAXOW010000001.1"/>
</dbReference>
<dbReference type="GO" id="GO:0046872">
    <property type="term" value="F:metal ion binding"/>
    <property type="evidence" value="ECO:0007669"/>
    <property type="project" value="InterPro"/>
</dbReference>
<dbReference type="SUPFAM" id="SSF63411">
    <property type="entry name" value="LuxS/MPP-like metallohydrolase"/>
    <property type="match status" value="2"/>
</dbReference>
<dbReference type="AlphaFoldDB" id="A0A9X5IPQ4"/>
<accession>A0A9X5IPQ4</accession>
<organism evidence="1 2">
    <name type="scientific">Sanguibacter hominis ATCC BAA-789</name>
    <dbReference type="NCBI Taxonomy" id="1312740"/>
    <lineage>
        <taxon>Bacteria</taxon>
        <taxon>Bacillati</taxon>
        <taxon>Actinomycetota</taxon>
        <taxon>Actinomycetes</taxon>
        <taxon>Micrococcales</taxon>
        <taxon>Sanguibacteraceae</taxon>
        <taxon>Sanguibacter</taxon>
    </lineage>
</organism>
<evidence type="ECO:0000313" key="2">
    <source>
        <dbReference type="Proteomes" id="UP000774283"/>
    </source>
</evidence>
<reference evidence="1 2" key="1">
    <citation type="submission" date="2020-04" db="EMBL/GenBank/DDBJ databases">
        <title>MicrobeNet Type strains.</title>
        <authorList>
            <person name="Nicholson A.C."/>
        </authorList>
    </citation>
    <scope>NUCLEOTIDE SEQUENCE [LARGE SCALE GENOMIC DNA]</scope>
    <source>
        <strain evidence="1 2">ATCC BAA-789</strain>
    </source>
</reference>
<dbReference type="Gene3D" id="3.30.830.10">
    <property type="entry name" value="Metalloenzyme, LuxS/M16 peptidase-like"/>
    <property type="match status" value="2"/>
</dbReference>
<keyword evidence="2" id="KW-1185">Reference proteome</keyword>
<proteinExistence type="predicted"/>
<comment type="caution">
    <text evidence="1">The sequence shown here is derived from an EMBL/GenBank/DDBJ whole genome shotgun (WGS) entry which is preliminary data.</text>
</comment>
<gene>
    <name evidence="1" type="ORF">HF995_00770</name>
</gene>
<sequence>MRTDPSAYLVLAVGYRDASPAEAGLSHLVEHLVMRHVDVPPGANASSGPDETVFWATGPEQVRADFLLSVCEALEHVRTIDDDALDIERRTIVAEIGREQLWGTHDPFSLRFGLRDLGVLGVNHGRLLDWTAAEVRAFAERHLHAGAATLVLTDEPWDGIRLPLPTGPAPVRNAPEDMLEHRIVHRAPGAPLLWTAMTGGEHASGATAIARTVLERAVYTAARTRDGSAYAVEAVRWFVGAGEAWHLEVDVPPHACAAAVRALLETVDRLTTDGPTSDELDAARRAILAEHEHSGARIGRLVAHATLELLESPRLPVTADDVARASLEEVRAALHAAAQTAVLTLPLSPEAEDAVDVAETNGYAWSTGVEDPEGRSLKEVVDAAFDIRGTLRGRATSTVHNGKFFSPARGATVAVCDDRLVLMDAGFAATLLLDELELVGRDSDGDVELVTSRGGVVVLHPAHYRGLPKKLDGWIARAPRALVYDKARVPLLGGAD</sequence>
<name>A0A9X5IPQ4_9MICO</name>
<dbReference type="InterPro" id="IPR011249">
    <property type="entry name" value="Metalloenz_LuxS/M16"/>
</dbReference>
<evidence type="ECO:0000313" key="1">
    <source>
        <dbReference type="EMBL" id="NKX91820.1"/>
    </source>
</evidence>